<accession>G3UK88</accession>
<dbReference type="GO" id="GO:0004222">
    <property type="term" value="F:metalloendopeptidase activity"/>
    <property type="evidence" value="ECO:0007669"/>
    <property type="project" value="InterPro"/>
</dbReference>
<comment type="caution">
    <text evidence="15">Lacks conserved residue(s) required for the propagation of feature annotation.</text>
</comment>
<evidence type="ECO:0000256" key="14">
    <source>
        <dbReference type="PROSITE-ProRule" id="PRU00068"/>
    </source>
</evidence>
<dbReference type="SUPFAM" id="SSF55486">
    <property type="entry name" value="Metalloproteases ('zincins'), catalytic domain"/>
    <property type="match status" value="1"/>
</dbReference>
<keyword evidence="7" id="KW-1133">Transmembrane helix</keyword>
<name>G3UK88_LOXAF</name>
<feature type="disulfide bond" evidence="14">
    <location>
        <begin position="356"/>
        <end position="376"/>
    </location>
</feature>
<dbReference type="Gene3D" id="4.10.70.10">
    <property type="entry name" value="Disintegrin domain"/>
    <property type="match status" value="1"/>
</dbReference>
<dbReference type="Ensembl" id="ENSLAFT00000031954.1">
    <property type="protein sequence ID" value="ENSLAFP00000028247.1"/>
    <property type="gene ID" value="ENSLAFG00000031950.1"/>
</dbReference>
<dbReference type="SMART" id="SM00608">
    <property type="entry name" value="ACR"/>
    <property type="match status" value="1"/>
</dbReference>
<evidence type="ECO:0000313" key="19">
    <source>
        <dbReference type="Ensembl" id="ENSLAFP00000028247.1"/>
    </source>
</evidence>
<dbReference type="InParanoid" id="G3UK88"/>
<reference evidence="19" key="2">
    <citation type="submission" date="2025-08" db="UniProtKB">
        <authorList>
            <consortium name="Ensembl"/>
        </authorList>
    </citation>
    <scope>IDENTIFICATION</scope>
    <source>
        <strain evidence="19">Isolate ISIS603380</strain>
    </source>
</reference>
<evidence type="ECO:0000259" key="18">
    <source>
        <dbReference type="PROSITE" id="PS50215"/>
    </source>
</evidence>
<dbReference type="PRINTS" id="PR00289">
    <property type="entry name" value="DISINTEGRIN"/>
</dbReference>
<dbReference type="GO" id="GO:0006508">
    <property type="term" value="P:proteolysis"/>
    <property type="evidence" value="ECO:0007669"/>
    <property type="project" value="InterPro"/>
</dbReference>
<dbReference type="SMART" id="SM00050">
    <property type="entry name" value="DISIN"/>
    <property type="match status" value="1"/>
</dbReference>
<dbReference type="InterPro" id="IPR001762">
    <property type="entry name" value="Disintegrin_dom"/>
</dbReference>
<evidence type="ECO:0000256" key="12">
    <source>
        <dbReference type="ARBA" id="ARBA00031933"/>
    </source>
</evidence>
<dbReference type="GeneTree" id="ENSGT00940000161961"/>
<dbReference type="InterPro" id="IPR001590">
    <property type="entry name" value="Peptidase_M12B"/>
</dbReference>
<dbReference type="AlphaFoldDB" id="G3UK88"/>
<keyword evidence="4" id="KW-0597">Phosphoprotein</keyword>
<feature type="region of interest" description="Disordered" evidence="16">
    <location>
        <begin position="61"/>
        <end position="91"/>
    </location>
</feature>
<organism evidence="19 20">
    <name type="scientific">Loxodonta africana</name>
    <name type="common">African elephant</name>
    <dbReference type="NCBI Taxonomy" id="9785"/>
    <lineage>
        <taxon>Eukaryota</taxon>
        <taxon>Metazoa</taxon>
        <taxon>Chordata</taxon>
        <taxon>Craniata</taxon>
        <taxon>Vertebrata</taxon>
        <taxon>Euteleostomi</taxon>
        <taxon>Mammalia</taxon>
        <taxon>Eutheria</taxon>
        <taxon>Afrotheria</taxon>
        <taxon>Proboscidea</taxon>
        <taxon>Elephantidae</taxon>
        <taxon>Loxodonta</taxon>
    </lineage>
</organism>
<evidence type="ECO:0000256" key="6">
    <source>
        <dbReference type="ARBA" id="ARBA00022889"/>
    </source>
</evidence>
<sequence length="571" mass="63826">CNYQGHIEGFPNSVVTISTCSGLRGLIQFENISYGIEPLETSSGFEHVIYPVKNKNALAEGQRSHHWETSFSRKSAKKKMQSDPYQSSPSGSEIHVVVEKNLYDHMGADPAAVTQKVFQVIGFVSAMFTSFNITLILSSLELWIDDNKISITGEANELLHRFLNWKKSYLVLRPHDVAFLLVLSYREKSRYVGATLKGKMCDGKNAGGVALYSRTISLESFAVIIAQLLSLSMGIAFDDVNKCQCSGAACIMNPEAVHSSGVRIFSNCSMEDFIRFISKPNSRCLQNQPHLDPSYKTSLCGNKHVEDGEQCDCGRVEECRRDPCCEYKTCRFKGNAVCAHGSCCTQCKLREKGEICRLSEDECDLTEYCNGSSNFCPENFYLHDGYRCNMNQWVCMEGKCRDGTRLCEEIYGKGTLYGSQACFEEINSRSDQFGNCGLSPGGFIPCTFNNLRCGKLMCIYTNKFPFSKEDAAVLYAGVEGDICISLYYPSRHKNYSHMWVPSGTICGDNKICMESMCVEDNLLPIECSSRKCNFQGRCNNRRNCHCEDRYLPPDCLTISNTWPGGSVDSGN</sequence>
<evidence type="ECO:0000256" key="3">
    <source>
        <dbReference type="ARBA" id="ARBA00022536"/>
    </source>
</evidence>
<evidence type="ECO:0000256" key="5">
    <source>
        <dbReference type="ARBA" id="ARBA00022729"/>
    </source>
</evidence>
<evidence type="ECO:0000256" key="7">
    <source>
        <dbReference type="ARBA" id="ARBA00022989"/>
    </source>
</evidence>
<keyword evidence="7" id="KW-0812">Transmembrane</keyword>
<keyword evidence="7" id="KW-0472">Membrane</keyword>
<evidence type="ECO:0000256" key="11">
    <source>
        <dbReference type="ARBA" id="ARBA00030994"/>
    </source>
</evidence>
<keyword evidence="6" id="KW-0130">Cell adhesion</keyword>
<dbReference type="Pfam" id="PF00200">
    <property type="entry name" value="Disintegrin"/>
    <property type="match status" value="1"/>
</dbReference>
<comment type="subcellular location">
    <subcellularLocation>
        <location evidence="1">Membrane</location>
        <topology evidence="1">Single-pass type I membrane protein</topology>
    </subcellularLocation>
</comment>
<evidence type="ECO:0000256" key="9">
    <source>
        <dbReference type="ARBA" id="ARBA00023180"/>
    </source>
</evidence>
<dbReference type="InterPro" id="IPR018358">
    <property type="entry name" value="Disintegrin_CS"/>
</dbReference>
<evidence type="ECO:0000256" key="2">
    <source>
        <dbReference type="ARBA" id="ARBA00020159"/>
    </source>
</evidence>
<dbReference type="OMA" id="CCTVGCK"/>
<evidence type="ECO:0000256" key="10">
    <source>
        <dbReference type="ARBA" id="ARBA00025231"/>
    </source>
</evidence>
<feature type="domain" description="Disintegrin" evidence="17">
    <location>
        <begin position="297"/>
        <end position="384"/>
    </location>
</feature>
<proteinExistence type="predicted"/>
<keyword evidence="8 15" id="KW-1015">Disulfide bond</keyword>
<evidence type="ECO:0000256" key="16">
    <source>
        <dbReference type="SAM" id="MobiDB-lite"/>
    </source>
</evidence>
<dbReference type="InterPro" id="IPR034027">
    <property type="entry name" value="Reprolysin_adamalysin"/>
</dbReference>
<feature type="domain" description="Peptidase M12B" evidence="18">
    <location>
        <begin position="90"/>
        <end position="289"/>
    </location>
</feature>
<dbReference type="InterPro" id="IPR006586">
    <property type="entry name" value="ADAM_Cys-rich"/>
</dbReference>
<feature type="disulfide bond" evidence="15">
    <location>
        <begin position="245"/>
        <end position="250"/>
    </location>
</feature>
<keyword evidence="20" id="KW-1185">Reference proteome</keyword>
<dbReference type="InterPro" id="IPR024079">
    <property type="entry name" value="MetalloPept_cat_dom_sf"/>
</dbReference>
<dbReference type="Pfam" id="PF01421">
    <property type="entry name" value="Reprolysin"/>
    <property type="match status" value="1"/>
</dbReference>
<dbReference type="GO" id="GO:0008584">
    <property type="term" value="P:male gonad development"/>
    <property type="evidence" value="ECO:0007669"/>
    <property type="project" value="TreeGrafter"/>
</dbReference>
<reference evidence="19 20" key="1">
    <citation type="submission" date="2009-06" db="EMBL/GenBank/DDBJ databases">
        <title>The Genome Sequence of Loxodonta africana (African elephant).</title>
        <authorList>
            <person name="Di Palma F."/>
            <person name="Heiman D."/>
            <person name="Young S."/>
            <person name="Johnson J."/>
            <person name="Lander E.S."/>
            <person name="Lindblad-Toh K."/>
        </authorList>
    </citation>
    <scope>NUCLEOTIDE SEQUENCE [LARGE SCALE GENOMIC DNA]</scope>
    <source>
        <strain evidence="19 20">Isolate ISIS603380</strain>
    </source>
</reference>
<evidence type="ECO:0000256" key="13">
    <source>
        <dbReference type="ARBA" id="ARBA00032022"/>
    </source>
</evidence>
<dbReference type="GO" id="GO:0007155">
    <property type="term" value="P:cell adhesion"/>
    <property type="evidence" value="ECO:0007669"/>
    <property type="project" value="UniProtKB-KW"/>
</dbReference>
<dbReference type="PANTHER" id="PTHR11905">
    <property type="entry name" value="ADAM A DISINTEGRIN AND METALLOPROTEASE DOMAIN"/>
    <property type="match status" value="1"/>
</dbReference>
<comment type="function">
    <text evidence="10">Sperm surface membrane protein that may be involved in sperm-egg plasma membrane adhesion and fusion during fertilization. Could have a direct role in sperm-zona binding or migration of sperm from the uterus into the oviduct. Interactions with egg membrane could be mediated via binding between its disintegrin-like domain to one or more integrins receptors on the egg. This is a non catalytic metalloprotease-like protein.</text>
</comment>
<dbReference type="CDD" id="cd04269">
    <property type="entry name" value="ZnMc_adamalysin_II_like"/>
    <property type="match status" value="1"/>
</dbReference>
<dbReference type="Proteomes" id="UP000007646">
    <property type="component" value="Unassembled WGS sequence"/>
</dbReference>
<dbReference type="SUPFAM" id="SSF57552">
    <property type="entry name" value="Blood coagulation inhibitor (disintegrin)"/>
    <property type="match status" value="1"/>
</dbReference>
<dbReference type="Gene3D" id="3.40.390.10">
    <property type="entry name" value="Collagenase (Catalytic Domain)"/>
    <property type="match status" value="1"/>
</dbReference>
<evidence type="ECO:0000313" key="20">
    <source>
        <dbReference type="Proteomes" id="UP000007646"/>
    </source>
</evidence>
<keyword evidence="9" id="KW-0325">Glycoprotein</keyword>
<keyword evidence="3" id="KW-0245">EGF-like domain</keyword>
<dbReference type="GO" id="GO:0005886">
    <property type="term" value="C:plasma membrane"/>
    <property type="evidence" value="ECO:0007669"/>
    <property type="project" value="TreeGrafter"/>
</dbReference>
<dbReference type="FunFam" id="4.10.70.10:FF:000001">
    <property type="entry name" value="Disintegrin and metalloproteinase domain-containing protein 22"/>
    <property type="match status" value="1"/>
</dbReference>
<dbReference type="eggNOG" id="KOG3607">
    <property type="taxonomic scope" value="Eukaryota"/>
</dbReference>
<evidence type="ECO:0000256" key="4">
    <source>
        <dbReference type="ARBA" id="ARBA00022553"/>
    </source>
</evidence>
<dbReference type="PANTHER" id="PTHR11905:SF108">
    <property type="entry name" value="DISINTEGRIN AND METALLOPROTEINASE DOMAIN-CONTAINING PROTEIN 2"/>
    <property type="match status" value="1"/>
</dbReference>
<keyword evidence="5" id="KW-0732">Signal</keyword>
<protein>
    <recommendedName>
        <fullName evidence="2">Disintegrin and metalloproteinase domain-containing protein 2</fullName>
    </recommendedName>
    <alternativeName>
        <fullName evidence="11">Fertilin subunit beta</fullName>
    </alternativeName>
    <alternativeName>
        <fullName evidence="13">PH-30</fullName>
    </alternativeName>
    <alternativeName>
        <fullName evidence="12">PH30-beta</fullName>
    </alternativeName>
</protein>
<evidence type="ECO:0000259" key="17">
    <source>
        <dbReference type="PROSITE" id="PS50214"/>
    </source>
</evidence>
<dbReference type="PROSITE" id="PS50214">
    <property type="entry name" value="DISINTEGRIN_2"/>
    <property type="match status" value="1"/>
</dbReference>
<evidence type="ECO:0000256" key="1">
    <source>
        <dbReference type="ARBA" id="ARBA00004479"/>
    </source>
</evidence>
<dbReference type="GO" id="GO:0007339">
    <property type="term" value="P:binding of sperm to zona pellucida"/>
    <property type="evidence" value="ECO:0007669"/>
    <property type="project" value="TreeGrafter"/>
</dbReference>
<dbReference type="Pfam" id="PF08516">
    <property type="entry name" value="ADAM_CR"/>
    <property type="match status" value="1"/>
</dbReference>
<dbReference type="HOGENOM" id="CLU_012714_4_3_1"/>
<dbReference type="PROSITE" id="PS00427">
    <property type="entry name" value="DISINTEGRIN_1"/>
    <property type="match status" value="1"/>
</dbReference>
<reference evidence="19" key="3">
    <citation type="submission" date="2025-09" db="UniProtKB">
        <authorList>
            <consortium name="Ensembl"/>
        </authorList>
    </citation>
    <scope>IDENTIFICATION</scope>
    <source>
        <strain evidence="19">Isolate ISIS603380</strain>
    </source>
</reference>
<dbReference type="PROSITE" id="PS50215">
    <property type="entry name" value="ADAM_MEPRO"/>
    <property type="match status" value="1"/>
</dbReference>
<evidence type="ECO:0000256" key="8">
    <source>
        <dbReference type="ARBA" id="ARBA00023157"/>
    </source>
</evidence>
<evidence type="ECO:0000256" key="15">
    <source>
        <dbReference type="PROSITE-ProRule" id="PRU00276"/>
    </source>
</evidence>
<dbReference type="InterPro" id="IPR036436">
    <property type="entry name" value="Disintegrin_dom_sf"/>
</dbReference>